<reference evidence="1" key="1">
    <citation type="submission" date="2023-10" db="EMBL/GenBank/DDBJ databases">
        <title>Genome assembly of Pristionchus species.</title>
        <authorList>
            <person name="Yoshida K."/>
            <person name="Sommer R.J."/>
        </authorList>
    </citation>
    <scope>NUCLEOTIDE SEQUENCE</scope>
    <source>
        <strain evidence="1">RS0144</strain>
    </source>
</reference>
<comment type="caution">
    <text evidence="1">The sequence shown here is derived from an EMBL/GenBank/DDBJ whole genome shotgun (WGS) entry which is preliminary data.</text>
</comment>
<dbReference type="AlphaFoldDB" id="A0AAV5U7U0"/>
<proteinExistence type="predicted"/>
<feature type="non-terminal residue" evidence="1">
    <location>
        <position position="1"/>
    </location>
</feature>
<protein>
    <submittedName>
        <fullName evidence="1">Uncharacterized protein</fullName>
    </submittedName>
</protein>
<dbReference type="Proteomes" id="UP001432027">
    <property type="component" value="Unassembled WGS sequence"/>
</dbReference>
<gene>
    <name evidence="1" type="ORF">PENTCL1PPCAC_24715</name>
</gene>
<dbReference type="EMBL" id="BTSX01000005">
    <property type="protein sequence ID" value="GMT02541.1"/>
    <property type="molecule type" value="Genomic_DNA"/>
</dbReference>
<keyword evidence="2" id="KW-1185">Reference proteome</keyword>
<accession>A0AAV5U7U0</accession>
<organism evidence="1 2">
    <name type="scientific">Pristionchus entomophagus</name>
    <dbReference type="NCBI Taxonomy" id="358040"/>
    <lineage>
        <taxon>Eukaryota</taxon>
        <taxon>Metazoa</taxon>
        <taxon>Ecdysozoa</taxon>
        <taxon>Nematoda</taxon>
        <taxon>Chromadorea</taxon>
        <taxon>Rhabditida</taxon>
        <taxon>Rhabditina</taxon>
        <taxon>Diplogasteromorpha</taxon>
        <taxon>Diplogasteroidea</taxon>
        <taxon>Neodiplogasteridae</taxon>
        <taxon>Pristionchus</taxon>
    </lineage>
</organism>
<name>A0AAV5U7U0_9BILA</name>
<evidence type="ECO:0000313" key="2">
    <source>
        <dbReference type="Proteomes" id="UP001432027"/>
    </source>
</evidence>
<evidence type="ECO:0000313" key="1">
    <source>
        <dbReference type="EMBL" id="GMT02541.1"/>
    </source>
</evidence>
<sequence>CDIEKFTVIRKRDGPIGRLDDEKLYPKTPLGYLLHLRRHHESTLISNGVYLKCACGLEIRCGDNKGRNHIGMCEKRRFSLHKLDEIVNEVDIYTAFRYYLVVKIYLS</sequence>